<protein>
    <submittedName>
        <fullName evidence="4">Glycosyltransferase involved in cell wall biosynthesis</fullName>
    </submittedName>
</protein>
<keyword evidence="2 4" id="KW-0808">Transferase</keyword>
<comment type="caution">
    <text evidence="4">The sequence shown here is derived from an EMBL/GenBank/DDBJ whole genome shotgun (WGS) entry which is preliminary data.</text>
</comment>
<dbReference type="AlphaFoldDB" id="A0A2Y9BC56"/>
<dbReference type="GO" id="GO:0016757">
    <property type="term" value="F:glycosyltransferase activity"/>
    <property type="evidence" value="ECO:0007669"/>
    <property type="project" value="UniProtKB-KW"/>
</dbReference>
<dbReference type="PANTHER" id="PTHR22916:SF51">
    <property type="entry name" value="GLYCOSYLTRANSFERASE EPSH-RELATED"/>
    <property type="match status" value="1"/>
</dbReference>
<dbReference type="Gene3D" id="3.90.550.10">
    <property type="entry name" value="Spore Coat Polysaccharide Biosynthesis Protein SpsA, Chain A"/>
    <property type="match status" value="1"/>
</dbReference>
<dbReference type="Proteomes" id="UP000245845">
    <property type="component" value="Unassembled WGS sequence"/>
</dbReference>
<evidence type="ECO:0000256" key="2">
    <source>
        <dbReference type="ARBA" id="ARBA00022679"/>
    </source>
</evidence>
<feature type="domain" description="Glycosyltransferase 2-like" evidence="3">
    <location>
        <begin position="5"/>
        <end position="130"/>
    </location>
</feature>
<proteinExistence type="predicted"/>
<dbReference type="SUPFAM" id="SSF53448">
    <property type="entry name" value="Nucleotide-diphospho-sugar transferases"/>
    <property type="match status" value="1"/>
</dbReference>
<sequence length="369" mass="43616">MGIVSIIVPVYNGGAYLDKTIKQLLKSEYEDIEIILLDDGSKDDSLYICEKNSRNDKRVKVFHHDNIGIAQTRNKGISLSTGKYICFCDQDDLIDTSMYEKLYKRIENDKSDIAICGTKKIIGDDLQEFEKFNDAILDKKDIKNKLVYSILFDGYNGYEGLDEGRIGNSIWKCMVKRDLLIKNDIEFRKFIDYEDDRTFLLEILSCACRVSLLSECLYFWRINLKSETYRRKYIINMKEKMQKYSLYEQKILTRLDIPPHILNQYFKIERCNNLVQLVDNEFGDMNGRTLKEKKRFLKQEVCSWMINDCSIFRKKLKHKLIKKKVILFLLAHNWGLGAYLFDVFYQKIRRIGLRCTAWTKIEQRASVKK</sequence>
<keyword evidence="1" id="KW-0328">Glycosyltransferase</keyword>
<dbReference type="InterPro" id="IPR001173">
    <property type="entry name" value="Glyco_trans_2-like"/>
</dbReference>
<dbReference type="InterPro" id="IPR029044">
    <property type="entry name" value="Nucleotide-diphossugar_trans"/>
</dbReference>
<evidence type="ECO:0000313" key="5">
    <source>
        <dbReference type="Proteomes" id="UP000245845"/>
    </source>
</evidence>
<dbReference type="OrthoDB" id="3189257at2"/>
<evidence type="ECO:0000256" key="1">
    <source>
        <dbReference type="ARBA" id="ARBA00022676"/>
    </source>
</evidence>
<dbReference type="EMBL" id="QGDL01000001">
    <property type="protein sequence ID" value="PWJ31993.1"/>
    <property type="molecule type" value="Genomic_DNA"/>
</dbReference>
<organism evidence="4 5">
    <name type="scientific">Faecalicatena orotica</name>
    <dbReference type="NCBI Taxonomy" id="1544"/>
    <lineage>
        <taxon>Bacteria</taxon>
        <taxon>Bacillati</taxon>
        <taxon>Bacillota</taxon>
        <taxon>Clostridia</taxon>
        <taxon>Lachnospirales</taxon>
        <taxon>Lachnospiraceae</taxon>
        <taxon>Faecalicatena</taxon>
    </lineage>
</organism>
<dbReference type="RefSeq" id="WP_109729368.1">
    <property type="nucleotide sequence ID" value="NZ_BAAACK010000007.1"/>
</dbReference>
<dbReference type="PANTHER" id="PTHR22916">
    <property type="entry name" value="GLYCOSYLTRANSFERASE"/>
    <property type="match status" value="1"/>
</dbReference>
<accession>A0A2Y9BC56</accession>
<gene>
    <name evidence="4" type="ORF">A8806_101280</name>
</gene>
<name>A0A2Y9BC56_9FIRM</name>
<evidence type="ECO:0000259" key="3">
    <source>
        <dbReference type="Pfam" id="PF00535"/>
    </source>
</evidence>
<evidence type="ECO:0000313" key="4">
    <source>
        <dbReference type="EMBL" id="PWJ31993.1"/>
    </source>
</evidence>
<keyword evidence="5" id="KW-1185">Reference proteome</keyword>
<dbReference type="CDD" id="cd00761">
    <property type="entry name" value="Glyco_tranf_GTA_type"/>
    <property type="match status" value="1"/>
</dbReference>
<reference evidence="4 5" key="1">
    <citation type="submission" date="2018-05" db="EMBL/GenBank/DDBJ databases">
        <title>The Hungate 1000. A catalogue of reference genomes from the rumen microbiome.</title>
        <authorList>
            <person name="Kelly W."/>
        </authorList>
    </citation>
    <scope>NUCLEOTIDE SEQUENCE [LARGE SCALE GENOMIC DNA]</scope>
    <source>
        <strain evidence="4 5">NLAE-zl-C242</strain>
    </source>
</reference>
<dbReference type="Pfam" id="PF00535">
    <property type="entry name" value="Glycos_transf_2"/>
    <property type="match status" value="1"/>
</dbReference>